<dbReference type="RefSeq" id="WP_190131122.1">
    <property type="nucleotide sequence ID" value="NZ_BNBD01000008.1"/>
</dbReference>
<keyword evidence="3" id="KW-0804">Transcription</keyword>
<evidence type="ECO:0000313" key="6">
    <source>
        <dbReference type="EMBL" id="GHF55443.1"/>
    </source>
</evidence>
<dbReference type="AlphaFoldDB" id="A0A919B4J9"/>
<evidence type="ECO:0000256" key="2">
    <source>
        <dbReference type="ARBA" id="ARBA00023125"/>
    </source>
</evidence>
<accession>A0A919B4J9</accession>
<dbReference type="EMBL" id="BNBD01000008">
    <property type="protein sequence ID" value="GHF55443.1"/>
    <property type="molecule type" value="Genomic_DNA"/>
</dbReference>
<reference evidence="6" key="2">
    <citation type="submission" date="2020-09" db="EMBL/GenBank/DDBJ databases">
        <authorList>
            <person name="Sun Q."/>
            <person name="Ohkuma M."/>
        </authorList>
    </citation>
    <scope>NUCLEOTIDE SEQUENCE</scope>
    <source>
        <strain evidence="6">JCM 4059</strain>
    </source>
</reference>
<evidence type="ECO:0000256" key="4">
    <source>
        <dbReference type="PROSITE-ProRule" id="PRU00335"/>
    </source>
</evidence>
<feature type="domain" description="HTH tetR-type" evidence="5">
    <location>
        <begin position="13"/>
        <end position="73"/>
    </location>
</feature>
<dbReference type="InterPro" id="IPR050109">
    <property type="entry name" value="HTH-type_TetR-like_transc_reg"/>
</dbReference>
<evidence type="ECO:0000313" key="7">
    <source>
        <dbReference type="Proteomes" id="UP000638313"/>
    </source>
</evidence>
<dbReference type="InterPro" id="IPR001647">
    <property type="entry name" value="HTH_TetR"/>
</dbReference>
<organism evidence="6 7">
    <name type="scientific">Streptomyces mashuensis</name>
    <dbReference type="NCBI Taxonomy" id="33904"/>
    <lineage>
        <taxon>Bacteria</taxon>
        <taxon>Bacillati</taxon>
        <taxon>Actinomycetota</taxon>
        <taxon>Actinomycetes</taxon>
        <taxon>Kitasatosporales</taxon>
        <taxon>Streptomycetaceae</taxon>
        <taxon>Streptomyces</taxon>
    </lineage>
</organism>
<sequence>MTEPTGRRERKKAQTRKALADAALELFLERGYDQVGVKEVADAADVSVTTLFKHFPCKEALVFDLEQDIEAALVGAVRDRAPGRSVLEALREHLLTAVGPHLLWPGAAEKSGLGEFSREHLLTAVGPHTLPPGVGEGSRLEEFSRMVENTPALREYAHRMWLRHEAALGRAIAAETGAPEDDATCAALARFALDIPFLAGSHPDPAAAADAMFTLLERGWNATHPGH</sequence>
<comment type="caution">
    <text evidence="6">The sequence shown here is derived from an EMBL/GenBank/DDBJ whole genome shotgun (WGS) entry which is preliminary data.</text>
</comment>
<dbReference type="PANTHER" id="PTHR30055:SF234">
    <property type="entry name" value="HTH-TYPE TRANSCRIPTIONAL REGULATOR BETI"/>
    <property type="match status" value="1"/>
</dbReference>
<keyword evidence="7" id="KW-1185">Reference proteome</keyword>
<keyword evidence="1" id="KW-0805">Transcription regulation</keyword>
<gene>
    <name evidence="6" type="ORF">GCM10010218_41200</name>
</gene>
<dbReference type="GO" id="GO:0000976">
    <property type="term" value="F:transcription cis-regulatory region binding"/>
    <property type="evidence" value="ECO:0007669"/>
    <property type="project" value="TreeGrafter"/>
</dbReference>
<dbReference type="PRINTS" id="PR00455">
    <property type="entry name" value="HTHTETR"/>
</dbReference>
<proteinExistence type="predicted"/>
<protein>
    <submittedName>
        <fullName evidence="6">TetR family transcriptional regulator</fullName>
    </submittedName>
</protein>
<dbReference type="PROSITE" id="PS50977">
    <property type="entry name" value="HTH_TETR_2"/>
    <property type="match status" value="1"/>
</dbReference>
<reference evidence="6" key="1">
    <citation type="journal article" date="2014" name="Int. J. Syst. Evol. Microbiol.">
        <title>Complete genome sequence of Corynebacterium casei LMG S-19264T (=DSM 44701T), isolated from a smear-ripened cheese.</title>
        <authorList>
            <consortium name="US DOE Joint Genome Institute (JGI-PGF)"/>
            <person name="Walter F."/>
            <person name="Albersmeier A."/>
            <person name="Kalinowski J."/>
            <person name="Ruckert C."/>
        </authorList>
    </citation>
    <scope>NUCLEOTIDE SEQUENCE</scope>
    <source>
        <strain evidence="6">JCM 4059</strain>
    </source>
</reference>
<dbReference type="Gene3D" id="1.10.357.10">
    <property type="entry name" value="Tetracycline Repressor, domain 2"/>
    <property type="match status" value="1"/>
</dbReference>
<evidence type="ECO:0000259" key="5">
    <source>
        <dbReference type="PROSITE" id="PS50977"/>
    </source>
</evidence>
<keyword evidence="2 4" id="KW-0238">DNA-binding</keyword>
<dbReference type="PANTHER" id="PTHR30055">
    <property type="entry name" value="HTH-TYPE TRANSCRIPTIONAL REGULATOR RUTR"/>
    <property type="match status" value="1"/>
</dbReference>
<evidence type="ECO:0000256" key="1">
    <source>
        <dbReference type="ARBA" id="ARBA00023015"/>
    </source>
</evidence>
<feature type="DNA-binding region" description="H-T-H motif" evidence="4">
    <location>
        <begin position="36"/>
        <end position="55"/>
    </location>
</feature>
<name>A0A919B4J9_9ACTN</name>
<dbReference type="SUPFAM" id="SSF46689">
    <property type="entry name" value="Homeodomain-like"/>
    <property type="match status" value="1"/>
</dbReference>
<dbReference type="Gene3D" id="1.10.10.60">
    <property type="entry name" value="Homeodomain-like"/>
    <property type="match status" value="1"/>
</dbReference>
<dbReference type="Pfam" id="PF00440">
    <property type="entry name" value="TetR_N"/>
    <property type="match status" value="1"/>
</dbReference>
<dbReference type="InterPro" id="IPR009057">
    <property type="entry name" value="Homeodomain-like_sf"/>
</dbReference>
<evidence type="ECO:0000256" key="3">
    <source>
        <dbReference type="ARBA" id="ARBA00023163"/>
    </source>
</evidence>
<dbReference type="Proteomes" id="UP000638313">
    <property type="component" value="Unassembled WGS sequence"/>
</dbReference>
<dbReference type="GO" id="GO:0003700">
    <property type="term" value="F:DNA-binding transcription factor activity"/>
    <property type="evidence" value="ECO:0007669"/>
    <property type="project" value="TreeGrafter"/>
</dbReference>